<dbReference type="AlphaFoldDB" id="A0A0B6XC87"/>
<reference evidence="1 2" key="1">
    <citation type="submission" date="2014-02" db="EMBL/GenBank/DDBJ databases">
        <authorList>
            <person name="Genoscope - CEA"/>
        </authorList>
    </citation>
    <scope>NUCLEOTIDE SEQUENCE [LARGE SCALE GENOMIC DNA]</scope>
    <source>
        <strain evidence="1 2">CS03</strain>
    </source>
</reference>
<accession>A0A0B6XC87</accession>
<dbReference type="RefSeq" id="WP_052726103.1">
    <property type="nucleotide sequence ID" value="NZ_CAWMEF010000001.1"/>
</dbReference>
<evidence type="ECO:0000313" key="2">
    <source>
        <dbReference type="Proteomes" id="UP000032930"/>
    </source>
</evidence>
<dbReference type="Proteomes" id="UP000032930">
    <property type="component" value="Chromosome"/>
</dbReference>
<name>A0A0B6XC87_XENBV</name>
<sequence>MDVSKYPEKWQERFKFFEQYSSPASKEFKVGIKTYRKKTNSDKYKLACLYLWNFLFLSYRIMEKRFELIHFFHFISYRRYINI</sequence>
<organism evidence="1 2">
    <name type="scientific">Xenorhabdus bovienii</name>
    <name type="common">Xenorhabdus nematophila subsp. bovienii</name>
    <dbReference type="NCBI Taxonomy" id="40576"/>
    <lineage>
        <taxon>Bacteria</taxon>
        <taxon>Pseudomonadati</taxon>
        <taxon>Pseudomonadota</taxon>
        <taxon>Gammaproteobacteria</taxon>
        <taxon>Enterobacterales</taxon>
        <taxon>Morganellaceae</taxon>
        <taxon>Xenorhabdus</taxon>
    </lineage>
</organism>
<proteinExistence type="predicted"/>
<dbReference type="EMBL" id="FO818637">
    <property type="protein sequence ID" value="CDM91472.1"/>
    <property type="molecule type" value="Genomic_DNA"/>
</dbReference>
<protein>
    <submittedName>
        <fullName evidence="1">Uncharacterized protein</fullName>
    </submittedName>
</protein>
<evidence type="ECO:0000313" key="1">
    <source>
        <dbReference type="EMBL" id="CDM91472.1"/>
    </source>
</evidence>
<dbReference type="KEGG" id="xbv:XBW1_4119"/>
<gene>
    <name evidence="1" type="ORF">XBW1_4119</name>
</gene>